<evidence type="ECO:0000256" key="6">
    <source>
        <dbReference type="ARBA" id="ARBA00023187"/>
    </source>
</evidence>
<evidence type="ECO:0000256" key="2">
    <source>
        <dbReference type="ARBA" id="ARBA00006695"/>
    </source>
</evidence>
<keyword evidence="10" id="KW-1185">Reference proteome</keyword>
<feature type="compositionally biased region" description="Basic and acidic residues" evidence="8">
    <location>
        <begin position="167"/>
        <end position="215"/>
    </location>
</feature>
<name>A0A210PHE3_MIZYE</name>
<dbReference type="AlphaFoldDB" id="A0A210PHE3"/>
<gene>
    <name evidence="9" type="ORF">KP79_PYT03293</name>
</gene>
<dbReference type="InterPro" id="IPR022209">
    <property type="entry name" value="CWC25"/>
</dbReference>
<feature type="compositionally biased region" description="Basic and acidic residues" evidence="8">
    <location>
        <begin position="409"/>
        <end position="441"/>
    </location>
</feature>
<accession>A0A210PHE3</accession>
<protein>
    <submittedName>
        <fullName evidence="9">Pre-mRNA-splicing factor CWC25-like</fullName>
    </submittedName>
</protein>
<feature type="compositionally biased region" description="Low complexity" evidence="8">
    <location>
        <begin position="287"/>
        <end position="296"/>
    </location>
</feature>
<keyword evidence="7" id="KW-0539">Nucleus</keyword>
<keyword evidence="3" id="KW-0507">mRNA processing</keyword>
<dbReference type="Pfam" id="PF12542">
    <property type="entry name" value="CWC25"/>
    <property type="match status" value="1"/>
</dbReference>
<evidence type="ECO:0000256" key="8">
    <source>
        <dbReference type="SAM" id="MobiDB-lite"/>
    </source>
</evidence>
<feature type="compositionally biased region" description="Basic and acidic residues" evidence="8">
    <location>
        <begin position="449"/>
        <end position="459"/>
    </location>
</feature>
<evidence type="ECO:0000256" key="4">
    <source>
        <dbReference type="ARBA" id="ARBA00022728"/>
    </source>
</evidence>
<proteinExistence type="inferred from homology"/>
<feature type="compositionally biased region" description="Basic and acidic residues" evidence="8">
    <location>
        <begin position="469"/>
        <end position="480"/>
    </location>
</feature>
<dbReference type="InterPro" id="IPR051376">
    <property type="entry name" value="CWC25_splicing_factor"/>
</dbReference>
<feature type="compositionally biased region" description="Basic residues" evidence="8">
    <location>
        <begin position="216"/>
        <end position="231"/>
    </location>
</feature>
<evidence type="ECO:0000313" key="10">
    <source>
        <dbReference type="Proteomes" id="UP000242188"/>
    </source>
</evidence>
<feature type="compositionally biased region" description="Basic and acidic residues" evidence="8">
    <location>
        <begin position="367"/>
        <end position="384"/>
    </location>
</feature>
<feature type="compositionally biased region" description="Basic and acidic residues" evidence="8">
    <location>
        <begin position="232"/>
        <end position="244"/>
    </location>
</feature>
<comment type="subcellular location">
    <subcellularLocation>
        <location evidence="1">Nucleus</location>
    </subcellularLocation>
</comment>
<evidence type="ECO:0000313" key="9">
    <source>
        <dbReference type="EMBL" id="OWF35887.1"/>
    </source>
</evidence>
<evidence type="ECO:0000256" key="5">
    <source>
        <dbReference type="ARBA" id="ARBA00023054"/>
    </source>
</evidence>
<feature type="compositionally biased region" description="Basic and acidic residues" evidence="8">
    <location>
        <begin position="250"/>
        <end position="263"/>
    </location>
</feature>
<evidence type="ECO:0000256" key="7">
    <source>
        <dbReference type="ARBA" id="ARBA00023242"/>
    </source>
</evidence>
<dbReference type="PANTHER" id="PTHR16196">
    <property type="entry name" value="CELL CYCLE CONTROL PROTEIN CWF25"/>
    <property type="match status" value="1"/>
</dbReference>
<feature type="region of interest" description="Disordered" evidence="8">
    <location>
        <begin position="92"/>
        <end position="480"/>
    </location>
</feature>
<feature type="compositionally biased region" description="Basic and acidic residues" evidence="8">
    <location>
        <begin position="391"/>
        <end position="402"/>
    </location>
</feature>
<feature type="compositionally biased region" description="Basic residues" evidence="8">
    <location>
        <begin position="264"/>
        <end position="275"/>
    </location>
</feature>
<comment type="similarity">
    <text evidence="2">Belongs to the CWC25 family.</text>
</comment>
<dbReference type="OrthoDB" id="21123at2759"/>
<dbReference type="GO" id="GO:0005684">
    <property type="term" value="C:U2-type spliceosomal complex"/>
    <property type="evidence" value="ECO:0007669"/>
    <property type="project" value="TreeGrafter"/>
</dbReference>
<evidence type="ECO:0000256" key="3">
    <source>
        <dbReference type="ARBA" id="ARBA00022664"/>
    </source>
</evidence>
<reference evidence="9 10" key="1">
    <citation type="journal article" date="2017" name="Nat. Ecol. Evol.">
        <title>Scallop genome provides insights into evolution of bilaterian karyotype and development.</title>
        <authorList>
            <person name="Wang S."/>
            <person name="Zhang J."/>
            <person name="Jiao W."/>
            <person name="Li J."/>
            <person name="Xun X."/>
            <person name="Sun Y."/>
            <person name="Guo X."/>
            <person name="Huan P."/>
            <person name="Dong B."/>
            <person name="Zhang L."/>
            <person name="Hu X."/>
            <person name="Sun X."/>
            <person name="Wang J."/>
            <person name="Zhao C."/>
            <person name="Wang Y."/>
            <person name="Wang D."/>
            <person name="Huang X."/>
            <person name="Wang R."/>
            <person name="Lv J."/>
            <person name="Li Y."/>
            <person name="Zhang Z."/>
            <person name="Liu B."/>
            <person name="Lu W."/>
            <person name="Hui Y."/>
            <person name="Liang J."/>
            <person name="Zhou Z."/>
            <person name="Hou R."/>
            <person name="Li X."/>
            <person name="Liu Y."/>
            <person name="Li H."/>
            <person name="Ning X."/>
            <person name="Lin Y."/>
            <person name="Zhao L."/>
            <person name="Xing Q."/>
            <person name="Dou J."/>
            <person name="Li Y."/>
            <person name="Mao J."/>
            <person name="Guo H."/>
            <person name="Dou H."/>
            <person name="Li T."/>
            <person name="Mu C."/>
            <person name="Jiang W."/>
            <person name="Fu Q."/>
            <person name="Fu X."/>
            <person name="Miao Y."/>
            <person name="Liu J."/>
            <person name="Yu Q."/>
            <person name="Li R."/>
            <person name="Liao H."/>
            <person name="Li X."/>
            <person name="Kong Y."/>
            <person name="Jiang Z."/>
            <person name="Chourrout D."/>
            <person name="Li R."/>
            <person name="Bao Z."/>
        </authorList>
    </citation>
    <scope>NUCLEOTIDE SEQUENCE [LARGE SCALE GENOMIC DNA]</scope>
    <source>
        <strain evidence="9 10">PY_sf001</strain>
    </source>
</reference>
<keyword evidence="5" id="KW-0175">Coiled coil</keyword>
<dbReference type="EMBL" id="NEDP02076699">
    <property type="protein sequence ID" value="OWF35887.1"/>
    <property type="molecule type" value="Genomic_DNA"/>
</dbReference>
<sequence>MEDTEKRKVKEMMREKESAPAMDWMYKGEKPSEEDYLLGKRVDRHVETKDEPPQPDDIFGERIKANIALDMAAKAREDPLFAIRKREEEAKKRLLENPIKMKMLKKSLEKQQKRENKKKKKHKHSEEDDIMQKYLSILNKKQTGKHDKPKHSDSHRKHSNDSDDSDSDRPARKQDFPRKKHRQDFDDQRTKHSKSRADFHIRNKHQRDSDSDSNSRHKSSFRKGEKLHRNRHDSDSDKTDGRKGSKDKRNKVSDKRNESDHFSSKHRKEQPHPGRHSVSEKGRQPSSDDWSTSDSSDSSDDSSEDNQRYKGKKYGLIVNKNKIKTEADRKSEKSRAPSPPHRSRSPVSHRRSRSPRRRSRSPRGRSRTPDTRKPSKYGDKDRRRQTPPRKLTSEEKKRKVEEMMSNATWREDKRKQNVSRYREEEEQEALRHKQDTKDDKFINTMMSSHAEKSSVADRIKRNKYNIQRTKADMNKDFLKK</sequence>
<evidence type="ECO:0000256" key="1">
    <source>
        <dbReference type="ARBA" id="ARBA00004123"/>
    </source>
</evidence>
<keyword evidence="6" id="KW-0508">mRNA splicing</keyword>
<comment type="caution">
    <text evidence="9">The sequence shown here is derived from an EMBL/GenBank/DDBJ whole genome shotgun (WGS) entry which is preliminary data.</text>
</comment>
<keyword evidence="4" id="KW-0747">Spliceosome</keyword>
<dbReference type="GO" id="GO:0000398">
    <property type="term" value="P:mRNA splicing, via spliceosome"/>
    <property type="evidence" value="ECO:0007669"/>
    <property type="project" value="TreeGrafter"/>
</dbReference>
<dbReference type="Proteomes" id="UP000242188">
    <property type="component" value="Unassembled WGS sequence"/>
</dbReference>
<feature type="compositionally biased region" description="Basic residues" evidence="8">
    <location>
        <begin position="341"/>
        <end position="366"/>
    </location>
</feature>
<feature type="compositionally biased region" description="Basic and acidic residues" evidence="8">
    <location>
        <begin position="323"/>
        <end position="335"/>
    </location>
</feature>
<organism evidence="9 10">
    <name type="scientific">Mizuhopecten yessoensis</name>
    <name type="common">Japanese scallop</name>
    <name type="synonym">Patinopecten yessoensis</name>
    <dbReference type="NCBI Taxonomy" id="6573"/>
    <lineage>
        <taxon>Eukaryota</taxon>
        <taxon>Metazoa</taxon>
        <taxon>Spiralia</taxon>
        <taxon>Lophotrochozoa</taxon>
        <taxon>Mollusca</taxon>
        <taxon>Bivalvia</taxon>
        <taxon>Autobranchia</taxon>
        <taxon>Pteriomorphia</taxon>
        <taxon>Pectinida</taxon>
        <taxon>Pectinoidea</taxon>
        <taxon>Pectinidae</taxon>
        <taxon>Mizuhopecten</taxon>
    </lineage>
</organism>
<dbReference type="STRING" id="6573.A0A210PHE3"/>
<dbReference type="PANTHER" id="PTHR16196:SF0">
    <property type="entry name" value="PRE-MRNA-SPLICING FACTOR CWC25 HOMOLOG"/>
    <property type="match status" value="1"/>
</dbReference>